<dbReference type="Proteomes" id="UP000295411">
    <property type="component" value="Unassembled WGS sequence"/>
</dbReference>
<keyword evidence="1" id="KW-0472">Membrane</keyword>
<reference evidence="2 3" key="1">
    <citation type="submission" date="2019-03" db="EMBL/GenBank/DDBJ databases">
        <title>Arthrobacter sp. nov., an bacterium isolated from biocrust in Mu Us Desert.</title>
        <authorList>
            <person name="Lixiong L."/>
        </authorList>
    </citation>
    <scope>NUCLEOTIDE SEQUENCE [LARGE SCALE GENOMIC DNA]</scope>
    <source>
        <strain evidence="2 3">SLN-3</strain>
    </source>
</reference>
<protein>
    <submittedName>
        <fullName evidence="2">DUF3054 domain-containing protein</fullName>
    </submittedName>
</protein>
<organism evidence="2 3">
    <name type="scientific">Arthrobacter crusticola</name>
    <dbReference type="NCBI Taxonomy" id="2547960"/>
    <lineage>
        <taxon>Bacteria</taxon>
        <taxon>Bacillati</taxon>
        <taxon>Actinomycetota</taxon>
        <taxon>Actinomycetes</taxon>
        <taxon>Micrococcales</taxon>
        <taxon>Micrococcaceae</taxon>
        <taxon>Arthrobacter</taxon>
    </lineage>
</organism>
<gene>
    <name evidence="2" type="ORF">E2F48_02155</name>
</gene>
<accession>A0A4R5U2T0</accession>
<keyword evidence="1" id="KW-0812">Transmembrane</keyword>
<dbReference type="AlphaFoldDB" id="A0A4R5U2T0"/>
<name>A0A4R5U2T0_9MICC</name>
<feature type="transmembrane region" description="Helical" evidence="1">
    <location>
        <begin position="12"/>
        <end position="30"/>
    </location>
</feature>
<keyword evidence="1" id="KW-1133">Transmembrane helix</keyword>
<dbReference type="OrthoDB" id="3698172at2"/>
<dbReference type="Pfam" id="PF11255">
    <property type="entry name" value="DUF3054"/>
    <property type="match status" value="1"/>
</dbReference>
<proteinExistence type="predicted"/>
<feature type="transmembrane region" description="Helical" evidence="1">
    <location>
        <begin position="75"/>
        <end position="94"/>
    </location>
</feature>
<dbReference type="EMBL" id="SMTK01000001">
    <property type="protein sequence ID" value="TDK27937.1"/>
    <property type="molecule type" value="Genomic_DNA"/>
</dbReference>
<sequence length="141" mass="14747">MASQHPTPRPTQGLWPWLAVDVAAIILFAVSGRSTHEHGLSAAGIAATAAPFVVACVAGWLGLRAWRTPRRLWPTGVGIWITTAAGGLLLRFLTGGGVALSFQVVTLVVLGSLLLLPRLLVSAAVRGRGRARSGRGNQAVR</sequence>
<evidence type="ECO:0000256" key="1">
    <source>
        <dbReference type="SAM" id="Phobius"/>
    </source>
</evidence>
<evidence type="ECO:0000313" key="2">
    <source>
        <dbReference type="EMBL" id="TDK27937.1"/>
    </source>
</evidence>
<feature type="transmembrane region" description="Helical" evidence="1">
    <location>
        <begin position="42"/>
        <end position="63"/>
    </location>
</feature>
<comment type="caution">
    <text evidence="2">The sequence shown here is derived from an EMBL/GenBank/DDBJ whole genome shotgun (WGS) entry which is preliminary data.</text>
</comment>
<keyword evidence="3" id="KW-1185">Reference proteome</keyword>
<dbReference type="InterPro" id="IPR021414">
    <property type="entry name" value="DUF3054"/>
</dbReference>
<dbReference type="RefSeq" id="WP_133402350.1">
    <property type="nucleotide sequence ID" value="NZ_SMTK01000001.1"/>
</dbReference>
<feature type="transmembrane region" description="Helical" evidence="1">
    <location>
        <begin position="100"/>
        <end position="125"/>
    </location>
</feature>
<evidence type="ECO:0000313" key="3">
    <source>
        <dbReference type="Proteomes" id="UP000295411"/>
    </source>
</evidence>